<dbReference type="GO" id="GO:0000772">
    <property type="term" value="F:mating pheromone activity"/>
    <property type="evidence" value="ECO:0007669"/>
    <property type="project" value="InterPro"/>
</dbReference>
<dbReference type="EMBL" id="MT840831">
    <property type="protein sequence ID" value="QQL12043.1"/>
    <property type="molecule type" value="Genomic_DNA"/>
</dbReference>
<evidence type="ECO:0000313" key="1">
    <source>
        <dbReference type="EMBL" id="QQL12043.1"/>
    </source>
</evidence>
<dbReference type="InterPro" id="IPR012597">
    <property type="entry name" value="Pheromone"/>
</dbReference>
<dbReference type="AlphaFoldDB" id="A0A7T7DKH0"/>
<accession>A0A7T7DKH0</accession>
<protein>
    <submittedName>
        <fullName evidence="1">Mating-type protein phb1</fullName>
    </submittedName>
</protein>
<organism evidence="1">
    <name type="scientific">Hypsizygus marmoreus</name>
    <name type="common">White beech mushroom</name>
    <name type="synonym">Agaricus marmoreus</name>
    <dbReference type="NCBI Taxonomy" id="39966"/>
    <lineage>
        <taxon>Eukaryota</taxon>
        <taxon>Fungi</taxon>
        <taxon>Dikarya</taxon>
        <taxon>Basidiomycota</taxon>
        <taxon>Agaricomycotina</taxon>
        <taxon>Agaricomycetes</taxon>
        <taxon>Agaricomycetidae</taxon>
        <taxon>Agaricales</taxon>
        <taxon>Tricholomatineae</taxon>
        <taxon>Lyophyllaceae</taxon>
        <taxon>Hypsizygus</taxon>
    </lineage>
</organism>
<proteinExistence type="predicted"/>
<dbReference type="GO" id="GO:0016020">
    <property type="term" value="C:membrane"/>
    <property type="evidence" value="ECO:0007669"/>
    <property type="project" value="InterPro"/>
</dbReference>
<gene>
    <name evidence="1" type="primary">phb1</name>
</gene>
<name>A0A7T7DKH0_HYPMA</name>
<reference evidence="1" key="1">
    <citation type="submission" date="2020-08" db="EMBL/GenBank/DDBJ databases">
        <title>Genetic structure and evolutionary diversity of mating type (MAT) locus in Hypsizygus marmoreus.</title>
        <authorList>
            <person name="Zhang J."/>
            <person name="Wang G."/>
        </authorList>
    </citation>
    <scope>NUCLEOTIDE SEQUENCE</scope>
</reference>
<dbReference type="Pfam" id="PF08015">
    <property type="entry name" value="Pheromone"/>
    <property type="match status" value="1"/>
</dbReference>
<sequence>MDSFTTFEFSIIPTEEIPTFSASRSEDDIMKELINADTKVGYGGYCVIA</sequence>